<dbReference type="GO" id="GO:0003700">
    <property type="term" value="F:DNA-binding transcription factor activity"/>
    <property type="evidence" value="ECO:0007669"/>
    <property type="project" value="InterPro"/>
</dbReference>
<dbReference type="RefSeq" id="WP_094435944.1">
    <property type="nucleotide sequence ID" value="NZ_NKDB02000001.1"/>
</dbReference>
<name>A0A420KH04_9BURK</name>
<dbReference type="InterPro" id="IPR036388">
    <property type="entry name" value="WH-like_DNA-bd_sf"/>
</dbReference>
<evidence type="ECO:0000256" key="4">
    <source>
        <dbReference type="ARBA" id="ARBA00023163"/>
    </source>
</evidence>
<dbReference type="Pfam" id="PF03466">
    <property type="entry name" value="LysR_substrate"/>
    <property type="match status" value="1"/>
</dbReference>
<accession>A0A420KH04</accession>
<keyword evidence="4" id="KW-0804">Transcription</keyword>
<comment type="similarity">
    <text evidence="1">Belongs to the LysR transcriptional regulatory family.</text>
</comment>
<proteinExistence type="inferred from homology"/>
<dbReference type="GO" id="GO:0043565">
    <property type="term" value="F:sequence-specific DNA binding"/>
    <property type="evidence" value="ECO:0007669"/>
    <property type="project" value="TreeGrafter"/>
</dbReference>
<evidence type="ECO:0000256" key="2">
    <source>
        <dbReference type="ARBA" id="ARBA00023015"/>
    </source>
</evidence>
<evidence type="ECO:0000313" key="7">
    <source>
        <dbReference type="Proteomes" id="UP000216225"/>
    </source>
</evidence>
<dbReference type="SUPFAM" id="SSF53850">
    <property type="entry name" value="Periplasmic binding protein-like II"/>
    <property type="match status" value="1"/>
</dbReference>
<dbReference type="PANTHER" id="PTHR30537:SF5">
    <property type="entry name" value="HTH-TYPE TRANSCRIPTIONAL ACTIVATOR TTDR-RELATED"/>
    <property type="match status" value="1"/>
</dbReference>
<dbReference type="Proteomes" id="UP000216225">
    <property type="component" value="Unassembled WGS sequence"/>
</dbReference>
<dbReference type="InterPro" id="IPR058163">
    <property type="entry name" value="LysR-type_TF_proteobact-type"/>
</dbReference>
<dbReference type="InterPro" id="IPR000847">
    <property type="entry name" value="LysR_HTH_N"/>
</dbReference>
<dbReference type="SUPFAM" id="SSF46785">
    <property type="entry name" value="Winged helix' DNA-binding domain"/>
    <property type="match status" value="1"/>
</dbReference>
<feature type="domain" description="HTH lysR-type" evidence="5">
    <location>
        <begin position="1"/>
        <end position="58"/>
    </location>
</feature>
<dbReference type="Gene3D" id="3.40.190.290">
    <property type="match status" value="1"/>
</dbReference>
<evidence type="ECO:0000313" key="6">
    <source>
        <dbReference type="EMBL" id="RKJ99242.1"/>
    </source>
</evidence>
<dbReference type="InterPro" id="IPR005119">
    <property type="entry name" value="LysR_subst-bd"/>
</dbReference>
<dbReference type="AlphaFoldDB" id="A0A420KH04"/>
<evidence type="ECO:0000256" key="1">
    <source>
        <dbReference type="ARBA" id="ARBA00009437"/>
    </source>
</evidence>
<dbReference type="CDD" id="cd08422">
    <property type="entry name" value="PBP2_CrgA_like"/>
    <property type="match status" value="1"/>
</dbReference>
<dbReference type="PROSITE" id="PS50931">
    <property type="entry name" value="HTH_LYSR"/>
    <property type="match status" value="1"/>
</dbReference>
<gene>
    <name evidence="6" type="ORF">CE154_005735</name>
</gene>
<dbReference type="PANTHER" id="PTHR30537">
    <property type="entry name" value="HTH-TYPE TRANSCRIPTIONAL REGULATOR"/>
    <property type="match status" value="1"/>
</dbReference>
<reference evidence="6 7" key="1">
    <citation type="submission" date="2018-09" db="EMBL/GenBank/DDBJ databases">
        <title>Genome comparison of Alicycliphilus sp. BQ1, a polyurethanolytic bacterium, with its closest phylogenetic relatives Alicycliphilus denitrificans BC and K601, unable to attack polyurethane.</title>
        <authorList>
            <person name="Loza-Tavera H."/>
            <person name="Lozano L."/>
            <person name="Cevallos M."/>
            <person name="Maya-Lucas O."/>
            <person name="Garcia-Mena J."/>
            <person name="Hernandez J."/>
        </authorList>
    </citation>
    <scope>NUCLEOTIDE SEQUENCE [LARGE SCALE GENOMIC DNA]</scope>
    <source>
        <strain evidence="6 7">BQ1</strain>
    </source>
</reference>
<keyword evidence="3" id="KW-0238">DNA-binding</keyword>
<dbReference type="FunFam" id="1.10.10.10:FF:000001">
    <property type="entry name" value="LysR family transcriptional regulator"/>
    <property type="match status" value="1"/>
</dbReference>
<dbReference type="Pfam" id="PF00126">
    <property type="entry name" value="HTH_1"/>
    <property type="match status" value="1"/>
</dbReference>
<protein>
    <submittedName>
        <fullName evidence="6">LysR family transcriptional regulator</fullName>
    </submittedName>
</protein>
<evidence type="ECO:0000256" key="3">
    <source>
        <dbReference type="ARBA" id="ARBA00023125"/>
    </source>
</evidence>
<dbReference type="InterPro" id="IPR036390">
    <property type="entry name" value="WH_DNA-bd_sf"/>
</dbReference>
<sequence length="307" mass="34069">MDLNLVRMFIAIAESRNLTDAARRSGMTRSNVSRRLGALEREYGAQLLRRTTRHVELTQAGRILYGHCQQAMNELQDAQRKIGQMHRTVSGEIRVRIPTGLGHFYLKPLILEFCKNHPELQLRLVINDQIHDLVASKVDLAIHITSAPLVDHVATKVCGIRWCLVCTPQYLQQHALHLEQPADLKQARLIAPLALGQRVEFTSPGGAGKVLVQHGASIQSGDYQFLFNAASQGLGIALLPSYAVCEALKRGDLVRVLQRYEVMGIGNALYVVRASNRQPSAATVAFIDLLITSVRAMAPHWDLHDAP</sequence>
<dbReference type="EMBL" id="NKDB02000001">
    <property type="protein sequence ID" value="RKJ99242.1"/>
    <property type="molecule type" value="Genomic_DNA"/>
</dbReference>
<dbReference type="GO" id="GO:0006351">
    <property type="term" value="P:DNA-templated transcription"/>
    <property type="evidence" value="ECO:0007669"/>
    <property type="project" value="TreeGrafter"/>
</dbReference>
<dbReference type="Gene3D" id="1.10.10.10">
    <property type="entry name" value="Winged helix-like DNA-binding domain superfamily/Winged helix DNA-binding domain"/>
    <property type="match status" value="1"/>
</dbReference>
<keyword evidence="2" id="KW-0805">Transcription regulation</keyword>
<comment type="caution">
    <text evidence="6">The sequence shown here is derived from an EMBL/GenBank/DDBJ whole genome shotgun (WGS) entry which is preliminary data.</text>
</comment>
<evidence type="ECO:0000259" key="5">
    <source>
        <dbReference type="PROSITE" id="PS50931"/>
    </source>
</evidence>
<organism evidence="6 7">
    <name type="scientific">Alicycliphilus denitrificans</name>
    <dbReference type="NCBI Taxonomy" id="179636"/>
    <lineage>
        <taxon>Bacteria</taxon>
        <taxon>Pseudomonadati</taxon>
        <taxon>Pseudomonadota</taxon>
        <taxon>Betaproteobacteria</taxon>
        <taxon>Burkholderiales</taxon>
        <taxon>Comamonadaceae</taxon>
        <taxon>Alicycliphilus</taxon>
    </lineage>
</organism>